<dbReference type="AlphaFoldDB" id="A0A0V0U4K6"/>
<feature type="transmembrane region" description="Helical" evidence="1">
    <location>
        <begin position="43"/>
        <end position="64"/>
    </location>
</feature>
<sequence>MQMHTVHRCLCYAKHRKLIAHICILRIVQALDLSVLSENEWDLSSFCMCVCVLFLFLLFVPVVSSSTSYCALRKEMSNCNDE</sequence>
<comment type="caution">
    <text evidence="2">The sequence shown here is derived from an EMBL/GenBank/DDBJ whole genome shotgun (WGS) entry which is preliminary data.</text>
</comment>
<keyword evidence="1" id="KW-0812">Transmembrane</keyword>
<name>A0A0V0U4K6_9BILA</name>
<evidence type="ECO:0000256" key="1">
    <source>
        <dbReference type="SAM" id="Phobius"/>
    </source>
</evidence>
<keyword evidence="1" id="KW-1133">Transmembrane helix</keyword>
<gene>
    <name evidence="2" type="ORF">T05_10331</name>
</gene>
<evidence type="ECO:0000313" key="2">
    <source>
        <dbReference type="EMBL" id="KRX46142.1"/>
    </source>
</evidence>
<evidence type="ECO:0000313" key="3">
    <source>
        <dbReference type="Proteomes" id="UP000055048"/>
    </source>
</evidence>
<dbReference type="Proteomes" id="UP000055048">
    <property type="component" value="Unassembled WGS sequence"/>
</dbReference>
<dbReference type="EMBL" id="JYDJ01000063">
    <property type="protein sequence ID" value="KRX46142.1"/>
    <property type="molecule type" value="Genomic_DNA"/>
</dbReference>
<protein>
    <submittedName>
        <fullName evidence="2">Uncharacterized protein</fullName>
    </submittedName>
</protein>
<proteinExistence type="predicted"/>
<accession>A0A0V0U4K6</accession>
<reference evidence="2 3" key="1">
    <citation type="submission" date="2015-01" db="EMBL/GenBank/DDBJ databases">
        <title>Evolution of Trichinella species and genotypes.</title>
        <authorList>
            <person name="Korhonen P.K."/>
            <person name="Edoardo P."/>
            <person name="Giuseppe L.R."/>
            <person name="Gasser R.B."/>
        </authorList>
    </citation>
    <scope>NUCLEOTIDE SEQUENCE [LARGE SCALE GENOMIC DNA]</scope>
    <source>
        <strain evidence="2">ISS417</strain>
    </source>
</reference>
<keyword evidence="1" id="KW-0472">Membrane</keyword>
<organism evidence="2 3">
    <name type="scientific">Trichinella murrelli</name>
    <dbReference type="NCBI Taxonomy" id="144512"/>
    <lineage>
        <taxon>Eukaryota</taxon>
        <taxon>Metazoa</taxon>
        <taxon>Ecdysozoa</taxon>
        <taxon>Nematoda</taxon>
        <taxon>Enoplea</taxon>
        <taxon>Dorylaimia</taxon>
        <taxon>Trichinellida</taxon>
        <taxon>Trichinellidae</taxon>
        <taxon>Trichinella</taxon>
    </lineage>
</organism>
<keyword evidence="3" id="KW-1185">Reference proteome</keyword>